<protein>
    <submittedName>
        <fullName evidence="2">Uncharacterized protein</fullName>
    </submittedName>
</protein>
<organism evidence="2 3">
    <name type="scientific">Lactuca saligna</name>
    <name type="common">Willowleaf lettuce</name>
    <dbReference type="NCBI Taxonomy" id="75948"/>
    <lineage>
        <taxon>Eukaryota</taxon>
        <taxon>Viridiplantae</taxon>
        <taxon>Streptophyta</taxon>
        <taxon>Embryophyta</taxon>
        <taxon>Tracheophyta</taxon>
        <taxon>Spermatophyta</taxon>
        <taxon>Magnoliopsida</taxon>
        <taxon>eudicotyledons</taxon>
        <taxon>Gunneridae</taxon>
        <taxon>Pentapetalae</taxon>
        <taxon>asterids</taxon>
        <taxon>campanulids</taxon>
        <taxon>Asterales</taxon>
        <taxon>Asteraceae</taxon>
        <taxon>Cichorioideae</taxon>
        <taxon>Cichorieae</taxon>
        <taxon>Lactucinae</taxon>
        <taxon>Lactuca</taxon>
    </lineage>
</organism>
<dbReference type="AlphaFoldDB" id="A0AA36EBZ9"/>
<feature type="region of interest" description="Disordered" evidence="1">
    <location>
        <begin position="191"/>
        <end position="220"/>
    </location>
</feature>
<sequence length="310" mass="35712">MLPPMMLNHENHSKKVANEHIDCDVDPTLTSAQIKQFRTNLHKHAVRATNFYHRKSMINLDINYFLQDMLLNMGWSDYQDLSVHTYKQPMLKFLSTYARDDAMGVLAFRLQGLQFHEFNYVPADYSPVYLLDCITLVRIELLLPVRNGTLVWINHAKDPVYILHIPTSQPLPPMTLRPRFLLGELCTEEHVDHGGDDDDNGDDDDDDDIQMDDASDDDKSFEVEDHYDHPVQQLSQHFQVQSSGAQFQPPPQYQETIMKETFSASRSSRLAPTAKWRISGAISSLRAVTVLMDLHHLDPGMVLPYYHPKH</sequence>
<dbReference type="Proteomes" id="UP001177003">
    <property type="component" value="Chromosome 5"/>
</dbReference>
<name>A0AA36EBZ9_LACSI</name>
<dbReference type="EMBL" id="OX465081">
    <property type="protein sequence ID" value="CAI9288385.1"/>
    <property type="molecule type" value="Genomic_DNA"/>
</dbReference>
<accession>A0AA36EBZ9</accession>
<evidence type="ECO:0000313" key="3">
    <source>
        <dbReference type="Proteomes" id="UP001177003"/>
    </source>
</evidence>
<feature type="compositionally biased region" description="Acidic residues" evidence="1">
    <location>
        <begin position="195"/>
        <end position="216"/>
    </location>
</feature>
<gene>
    <name evidence="2" type="ORF">LSALG_LOCUS27689</name>
</gene>
<keyword evidence="3" id="KW-1185">Reference proteome</keyword>
<evidence type="ECO:0000256" key="1">
    <source>
        <dbReference type="SAM" id="MobiDB-lite"/>
    </source>
</evidence>
<proteinExistence type="predicted"/>
<reference evidence="2" key="1">
    <citation type="submission" date="2023-04" db="EMBL/GenBank/DDBJ databases">
        <authorList>
            <person name="Vijverberg K."/>
            <person name="Xiong W."/>
            <person name="Schranz E."/>
        </authorList>
    </citation>
    <scope>NUCLEOTIDE SEQUENCE</scope>
</reference>
<evidence type="ECO:0000313" key="2">
    <source>
        <dbReference type="EMBL" id="CAI9288385.1"/>
    </source>
</evidence>